<dbReference type="SUPFAM" id="SSF46785">
    <property type="entry name" value="Winged helix' DNA-binding domain"/>
    <property type="match status" value="1"/>
</dbReference>
<evidence type="ECO:0000313" key="7">
    <source>
        <dbReference type="Proteomes" id="UP000677126"/>
    </source>
</evidence>
<name>A0ABX8E4T1_9SPHN</name>
<gene>
    <name evidence="6" type="ORF">HT578_09710</name>
</gene>
<dbReference type="InterPro" id="IPR036390">
    <property type="entry name" value="WH_DNA-bd_sf"/>
</dbReference>
<dbReference type="InterPro" id="IPR014757">
    <property type="entry name" value="Tscrpt_reg_IclR_C"/>
</dbReference>
<evidence type="ECO:0000259" key="5">
    <source>
        <dbReference type="PROSITE" id="PS51078"/>
    </source>
</evidence>
<keyword evidence="3" id="KW-0804">Transcription</keyword>
<dbReference type="PROSITE" id="PS51078">
    <property type="entry name" value="ICLR_ED"/>
    <property type="match status" value="1"/>
</dbReference>
<accession>A0ABX8E4T1</accession>
<evidence type="ECO:0000256" key="1">
    <source>
        <dbReference type="ARBA" id="ARBA00023015"/>
    </source>
</evidence>
<dbReference type="Proteomes" id="UP000677126">
    <property type="component" value="Chromosome"/>
</dbReference>
<sequence length="259" mass="28494">MEGVPIRSVCRSISVLQVINSHGPLPLMDIARIGNLPYPTVFRIVQTLVHEGLVEQEPTSKTYRPTALVESLAHGYRSDGPLSEASREPIATLTRDIGWPVFVSVRVGQRMVVRESTHAQTSMTFEPCNPGVTIPLLSSTTGRAYLSALPTARVHAILDSAERNRWGLDPNFEREAFLARLEQIRARGVSAAPYTSREANRTASIAVPIVADGEVEATLTLTYFFNAMNEQTAIERYANRLHAVASRISDRLECRAVAA</sequence>
<dbReference type="SUPFAM" id="SSF55781">
    <property type="entry name" value="GAF domain-like"/>
    <property type="match status" value="1"/>
</dbReference>
<dbReference type="Pfam" id="PF01614">
    <property type="entry name" value="IclR_C"/>
    <property type="match status" value="1"/>
</dbReference>
<dbReference type="InterPro" id="IPR050707">
    <property type="entry name" value="HTH_MetabolicPath_Reg"/>
</dbReference>
<dbReference type="RefSeq" id="WP_213503806.1">
    <property type="nucleotide sequence ID" value="NZ_CP054856.1"/>
</dbReference>
<reference evidence="6 7" key="1">
    <citation type="journal article" date="2021" name="Int. J. Syst. Evol. Microbiol.">
        <title>Novosphingobium decolorationis sp. nov., an aniline blue-decolourizing bacterium isolated from East Pacific sediment.</title>
        <authorList>
            <person name="Chen X."/>
            <person name="Dong B."/>
            <person name="Chen T."/>
            <person name="Ren N."/>
            <person name="Wang J."/>
            <person name="Xu Y."/>
            <person name="Yang J."/>
            <person name="Zhu S."/>
            <person name="Chen J."/>
        </authorList>
    </citation>
    <scope>NUCLEOTIDE SEQUENCE [LARGE SCALE GENOMIC DNA]</scope>
    <source>
        <strain evidence="6 7">502str22</strain>
    </source>
</reference>
<feature type="domain" description="HTH iclR-type" evidence="4">
    <location>
        <begin position="6"/>
        <end position="67"/>
    </location>
</feature>
<dbReference type="Gene3D" id="3.30.450.40">
    <property type="match status" value="1"/>
</dbReference>
<protein>
    <submittedName>
        <fullName evidence="6">Helix-turn-helix domain-containing protein</fullName>
    </submittedName>
</protein>
<dbReference type="InterPro" id="IPR036388">
    <property type="entry name" value="WH-like_DNA-bd_sf"/>
</dbReference>
<dbReference type="Gene3D" id="1.10.10.10">
    <property type="entry name" value="Winged helix-like DNA-binding domain superfamily/Winged helix DNA-binding domain"/>
    <property type="match status" value="1"/>
</dbReference>
<evidence type="ECO:0000313" key="6">
    <source>
        <dbReference type="EMBL" id="QVM83933.1"/>
    </source>
</evidence>
<dbReference type="InterPro" id="IPR029016">
    <property type="entry name" value="GAF-like_dom_sf"/>
</dbReference>
<proteinExistence type="predicted"/>
<evidence type="ECO:0000256" key="3">
    <source>
        <dbReference type="ARBA" id="ARBA00023163"/>
    </source>
</evidence>
<keyword evidence="2" id="KW-0238">DNA-binding</keyword>
<dbReference type="SMART" id="SM00346">
    <property type="entry name" value="HTH_ICLR"/>
    <property type="match status" value="1"/>
</dbReference>
<keyword evidence="7" id="KW-1185">Reference proteome</keyword>
<dbReference type="Pfam" id="PF09339">
    <property type="entry name" value="HTH_IclR"/>
    <property type="match status" value="1"/>
</dbReference>
<dbReference type="PANTHER" id="PTHR30136:SF23">
    <property type="entry name" value="DNA-BINDING TRANSCRIPTIONAL ACTIVATOR MHPR"/>
    <property type="match status" value="1"/>
</dbReference>
<organism evidence="6 7">
    <name type="scientific">Novosphingobium decolorationis</name>
    <dbReference type="NCBI Taxonomy" id="2698673"/>
    <lineage>
        <taxon>Bacteria</taxon>
        <taxon>Pseudomonadati</taxon>
        <taxon>Pseudomonadota</taxon>
        <taxon>Alphaproteobacteria</taxon>
        <taxon>Sphingomonadales</taxon>
        <taxon>Sphingomonadaceae</taxon>
        <taxon>Novosphingobium</taxon>
    </lineage>
</organism>
<evidence type="ECO:0000256" key="2">
    <source>
        <dbReference type="ARBA" id="ARBA00023125"/>
    </source>
</evidence>
<dbReference type="EMBL" id="CP054856">
    <property type="protein sequence ID" value="QVM83933.1"/>
    <property type="molecule type" value="Genomic_DNA"/>
</dbReference>
<dbReference type="InterPro" id="IPR005471">
    <property type="entry name" value="Tscrpt_reg_IclR_N"/>
</dbReference>
<evidence type="ECO:0000259" key="4">
    <source>
        <dbReference type="PROSITE" id="PS51077"/>
    </source>
</evidence>
<dbReference type="PROSITE" id="PS51077">
    <property type="entry name" value="HTH_ICLR"/>
    <property type="match status" value="1"/>
</dbReference>
<feature type="domain" description="IclR-ED" evidence="5">
    <location>
        <begin position="68"/>
        <end position="254"/>
    </location>
</feature>
<keyword evidence="1" id="KW-0805">Transcription regulation</keyword>
<dbReference type="PANTHER" id="PTHR30136">
    <property type="entry name" value="HELIX-TURN-HELIX TRANSCRIPTIONAL REGULATOR, ICLR FAMILY"/>
    <property type="match status" value="1"/>
</dbReference>